<evidence type="ECO:0000313" key="3">
    <source>
        <dbReference type="Proteomes" id="UP000242881"/>
    </source>
</evidence>
<organism evidence="2 3">
    <name type="scientific">Calditerrivibrio nitroreducens</name>
    <dbReference type="NCBI Taxonomy" id="477976"/>
    <lineage>
        <taxon>Bacteria</taxon>
        <taxon>Pseudomonadati</taxon>
        <taxon>Deferribacterota</taxon>
        <taxon>Deferribacteres</taxon>
        <taxon>Deferribacterales</taxon>
        <taxon>Calditerrivibrionaceae</taxon>
    </lineage>
</organism>
<evidence type="ECO:0000313" key="2">
    <source>
        <dbReference type="EMBL" id="PMP69322.1"/>
    </source>
</evidence>
<evidence type="ECO:0008006" key="4">
    <source>
        <dbReference type="Google" id="ProtNLM"/>
    </source>
</evidence>
<reference evidence="2 3" key="1">
    <citation type="submission" date="2018-01" db="EMBL/GenBank/DDBJ databases">
        <title>Metagenomic assembled genomes from two thermal pools in the Uzon Caldera, Kamchatka, Russia.</title>
        <authorList>
            <person name="Wilkins L."/>
            <person name="Ettinger C."/>
        </authorList>
    </citation>
    <scope>NUCLEOTIDE SEQUENCE [LARGE SCALE GENOMIC DNA]</scope>
    <source>
        <strain evidence="2">ZAV-05</strain>
    </source>
</reference>
<proteinExistence type="predicted"/>
<name>A0A2J6WG97_9BACT</name>
<dbReference type="AlphaFoldDB" id="A0A2J6WG97"/>
<feature type="transmembrane region" description="Helical" evidence="1">
    <location>
        <begin position="7"/>
        <end position="26"/>
    </location>
</feature>
<keyword evidence="1" id="KW-0472">Membrane</keyword>
<evidence type="ECO:0000256" key="1">
    <source>
        <dbReference type="SAM" id="Phobius"/>
    </source>
</evidence>
<dbReference type="EMBL" id="PNIN01000077">
    <property type="protein sequence ID" value="PMP69322.1"/>
    <property type="molecule type" value="Genomic_DNA"/>
</dbReference>
<keyword evidence="1" id="KW-1133">Transmembrane helix</keyword>
<dbReference type="Proteomes" id="UP000242881">
    <property type="component" value="Unassembled WGS sequence"/>
</dbReference>
<accession>A0A2J6WG97</accession>
<comment type="caution">
    <text evidence="2">The sequence shown here is derived from an EMBL/GenBank/DDBJ whole genome shotgun (WGS) entry which is preliminary data.</text>
</comment>
<sequence length="178" mass="20611">MGRNSKYLFYIAVLLLVAIFAGFVVYDINRPEVTKKSSETSYIEGFYLKSNVDNGSFYKIEASKAYLFFENETVTFDNCSFYYKDQIKMIKGNGERCLFKKDKYVTIERGVEGFYNSIEFKGGKDSHFFYDLGRYEGLVDGGIFARDGDNSIRSEKMRFNKNDIFVEFSGKVEVVYAK</sequence>
<gene>
    <name evidence="2" type="ORF">C0187_07410</name>
</gene>
<keyword evidence="1" id="KW-0812">Transmembrane</keyword>
<protein>
    <recommendedName>
        <fullName evidence="4">LPS export ABC transporter periplasmic protein LptC</fullName>
    </recommendedName>
</protein>